<sequence length="696" mass="80589">MSAFPSQTTIFTSPNTFSIDESKLCFNKTHFNRDDFNVERFMNLARQKASLKTIQQDLRLYLKSVQNSMIELINDDYADFVHLSSHLVSLQELLAKIEHDVNKNWRDFEDSTWDSIKMSQKIEEKCNELCSNREKQSELRDRISYLCAIDKLSGMIRQRPISCSILWLQKAATFVMEIKSSTGSYQLTEEERNAETLILSQLEAILCSEGVASASTNCRSLPVVLSILSLTDSVHSLTAQLVSELLYSKFVDEYDVNEAEKWHQLRRLENVFENTKKMRQTWADMIGVNNFTTDVSNFLDETLLTFVLTFIDKCMGAVAVPSDTRLFHKCLMATQNFIDTWPSAPTCRTMLKAIRDKFNLLVYFKLETNRYGKTIDQLLIPDEYENSSKTGSGEEVFYFQASETIFGAIEHVWSDDVYVPHIIDKLWDFTLRMLMKHFGWSKAMKSYFNEEKQDWVSSLYLRAETEKFHQEVFNFALETIWGKFNDVSIDTAPFGQCLSKHGRSIDQLCCEIDADIINLFSNVACRELAQVSDVPKHYRWTKKVPPTSCSKYVKNFVGMIKSFQEKIEKEQHPDAGEMMRKISHVSFNYFVEKAKEVQDGVEATGSSLSRFKRKATPDHGVSDDEKIKLQIYHDGLFLLENSISYESSEEDLIGLRSIVNRFDFPKENERSISRKQENGNDEREESVQMEKHQEEL</sequence>
<keyword evidence="5" id="KW-0653">Protein transport</keyword>
<dbReference type="GO" id="GO:0007030">
    <property type="term" value="P:Golgi organization"/>
    <property type="evidence" value="ECO:0007669"/>
    <property type="project" value="InterPro"/>
</dbReference>
<dbReference type="PANTHER" id="PTHR12961">
    <property type="entry name" value="CONSERVED OLIGOMERIC GOLGI COMPLEX COMPONENT 2"/>
    <property type="match status" value="1"/>
</dbReference>
<dbReference type="InterPro" id="IPR024603">
    <property type="entry name" value="COG_complex_COG2_C"/>
</dbReference>
<feature type="domain" description="Conserved oligomeric Golgi complex subunit 2 N-terminal" evidence="10">
    <location>
        <begin position="24"/>
        <end position="98"/>
    </location>
</feature>
<evidence type="ECO:0000256" key="8">
    <source>
        <dbReference type="ARBA" id="ARBA00031344"/>
    </source>
</evidence>
<accession>A0A1I7V4P0</accession>
<keyword evidence="4" id="KW-0813">Transport</keyword>
<evidence type="ECO:0000256" key="4">
    <source>
        <dbReference type="ARBA" id="ARBA00022448"/>
    </source>
</evidence>
<protein>
    <recommendedName>
        <fullName evidence="3">Conserved oligomeric Golgi complex subunit 2</fullName>
    </recommendedName>
    <alternativeName>
        <fullName evidence="8">Component of oligomeric Golgi complex 2</fullName>
    </alternativeName>
</protein>
<evidence type="ECO:0000313" key="12">
    <source>
        <dbReference type="Proteomes" id="UP000095282"/>
    </source>
</evidence>
<comment type="similarity">
    <text evidence="2">Belongs to the COG2 family.</text>
</comment>
<dbReference type="WBParaSite" id="Csp11.Scaffold70.g426.t1">
    <property type="protein sequence ID" value="Csp11.Scaffold70.g426.t1"/>
    <property type="gene ID" value="Csp11.Scaffold70.g426"/>
</dbReference>
<organism evidence="12 13">
    <name type="scientific">Caenorhabditis tropicalis</name>
    <dbReference type="NCBI Taxonomy" id="1561998"/>
    <lineage>
        <taxon>Eukaryota</taxon>
        <taxon>Metazoa</taxon>
        <taxon>Ecdysozoa</taxon>
        <taxon>Nematoda</taxon>
        <taxon>Chromadorea</taxon>
        <taxon>Rhabditida</taxon>
        <taxon>Rhabditina</taxon>
        <taxon>Rhabditomorpha</taxon>
        <taxon>Rhabditoidea</taxon>
        <taxon>Rhabditidae</taxon>
        <taxon>Peloderinae</taxon>
        <taxon>Caenorhabditis</taxon>
    </lineage>
</organism>
<evidence type="ECO:0000313" key="13">
    <source>
        <dbReference type="WBParaSite" id="Csp11.Scaffold70.g426.t1"/>
    </source>
</evidence>
<evidence type="ECO:0000256" key="6">
    <source>
        <dbReference type="ARBA" id="ARBA00023034"/>
    </source>
</evidence>
<feature type="domain" description="COG complex component COG2 C-terminal" evidence="11">
    <location>
        <begin position="356"/>
        <end position="634"/>
    </location>
</feature>
<evidence type="ECO:0000256" key="2">
    <source>
        <dbReference type="ARBA" id="ARBA00007603"/>
    </source>
</evidence>
<dbReference type="Pfam" id="PF12022">
    <property type="entry name" value="COG2_C"/>
    <property type="match status" value="1"/>
</dbReference>
<dbReference type="Pfam" id="PF06148">
    <property type="entry name" value="COG2_N"/>
    <property type="match status" value="1"/>
</dbReference>
<dbReference type="Proteomes" id="UP000095282">
    <property type="component" value="Unplaced"/>
</dbReference>
<evidence type="ECO:0000256" key="3">
    <source>
        <dbReference type="ARBA" id="ARBA00020977"/>
    </source>
</evidence>
<evidence type="ECO:0000256" key="5">
    <source>
        <dbReference type="ARBA" id="ARBA00022927"/>
    </source>
</evidence>
<dbReference type="GO" id="GO:0000139">
    <property type="term" value="C:Golgi membrane"/>
    <property type="evidence" value="ECO:0007669"/>
    <property type="project" value="UniProtKB-SubCell"/>
</dbReference>
<evidence type="ECO:0000256" key="1">
    <source>
        <dbReference type="ARBA" id="ARBA00004395"/>
    </source>
</evidence>
<dbReference type="STRING" id="1561998.A0A1I7V4P0"/>
<evidence type="ECO:0000256" key="9">
    <source>
        <dbReference type="SAM" id="MobiDB-lite"/>
    </source>
</evidence>
<evidence type="ECO:0000259" key="10">
    <source>
        <dbReference type="Pfam" id="PF06148"/>
    </source>
</evidence>
<keyword evidence="12" id="KW-1185">Reference proteome</keyword>
<feature type="region of interest" description="Disordered" evidence="9">
    <location>
        <begin position="666"/>
        <end position="696"/>
    </location>
</feature>
<dbReference type="GO" id="GO:0017119">
    <property type="term" value="C:Golgi transport complex"/>
    <property type="evidence" value="ECO:0007669"/>
    <property type="project" value="TreeGrafter"/>
</dbReference>
<dbReference type="InterPro" id="IPR009316">
    <property type="entry name" value="COG2"/>
</dbReference>
<reference evidence="13" key="1">
    <citation type="submission" date="2016-11" db="UniProtKB">
        <authorList>
            <consortium name="WormBaseParasite"/>
        </authorList>
    </citation>
    <scope>IDENTIFICATION</scope>
</reference>
<dbReference type="PANTHER" id="PTHR12961:SF0">
    <property type="entry name" value="CONSERVED OLIGOMERIC GOLGI COMPLEX SUBUNIT 2"/>
    <property type="match status" value="1"/>
</dbReference>
<dbReference type="GO" id="GO:0015031">
    <property type="term" value="P:protein transport"/>
    <property type="evidence" value="ECO:0007669"/>
    <property type="project" value="UniProtKB-KW"/>
</dbReference>
<dbReference type="AlphaFoldDB" id="A0A1I7V4P0"/>
<dbReference type="InterPro" id="IPR024602">
    <property type="entry name" value="COG_su2_N"/>
</dbReference>
<keyword evidence="6" id="KW-0333">Golgi apparatus</keyword>
<evidence type="ECO:0000256" key="7">
    <source>
        <dbReference type="ARBA" id="ARBA00023136"/>
    </source>
</evidence>
<dbReference type="GO" id="GO:0006891">
    <property type="term" value="P:intra-Golgi vesicle-mediated transport"/>
    <property type="evidence" value="ECO:0007669"/>
    <property type="project" value="TreeGrafter"/>
</dbReference>
<proteinExistence type="inferred from homology"/>
<dbReference type="eggNOG" id="KOG2307">
    <property type="taxonomic scope" value="Eukaryota"/>
</dbReference>
<keyword evidence="7" id="KW-0472">Membrane</keyword>
<name>A0A1I7V4P0_9PELO</name>
<evidence type="ECO:0000259" key="11">
    <source>
        <dbReference type="Pfam" id="PF12022"/>
    </source>
</evidence>
<comment type="subcellular location">
    <subcellularLocation>
        <location evidence="1">Golgi apparatus membrane</location>
        <topology evidence="1">Peripheral membrane protein</topology>
    </subcellularLocation>
</comment>